<evidence type="ECO:0000313" key="11">
    <source>
        <dbReference type="Proteomes" id="UP000887540"/>
    </source>
</evidence>
<dbReference type="Pfam" id="PF00057">
    <property type="entry name" value="Ldl_recept_a"/>
    <property type="match status" value="3"/>
</dbReference>
<dbReference type="SMART" id="SM00494">
    <property type="entry name" value="ChtBD2"/>
    <property type="match status" value="1"/>
</dbReference>
<feature type="domain" description="Chitin-binding type-2" evidence="10">
    <location>
        <begin position="28"/>
        <end position="101"/>
    </location>
</feature>
<dbReference type="GO" id="GO:0016192">
    <property type="term" value="P:vesicle-mediated transport"/>
    <property type="evidence" value="ECO:0007669"/>
    <property type="project" value="UniProtKB-ARBA"/>
</dbReference>
<dbReference type="AlphaFoldDB" id="A0A914CBU3"/>
<evidence type="ECO:0000313" key="12">
    <source>
        <dbReference type="WBParaSite" id="ACRNAN_Path_817.g3105.t1"/>
    </source>
</evidence>
<reference evidence="12" key="1">
    <citation type="submission" date="2022-11" db="UniProtKB">
        <authorList>
            <consortium name="WormBaseParasite"/>
        </authorList>
    </citation>
    <scope>IDENTIFICATION</scope>
</reference>
<dbReference type="SMART" id="SM00192">
    <property type="entry name" value="LDLa"/>
    <property type="match status" value="4"/>
</dbReference>
<dbReference type="PROSITE" id="PS50940">
    <property type="entry name" value="CHIT_BIND_II"/>
    <property type="match status" value="1"/>
</dbReference>
<evidence type="ECO:0000256" key="7">
    <source>
        <dbReference type="ARBA" id="ARBA00023157"/>
    </source>
</evidence>
<proteinExistence type="predicted"/>
<dbReference type="PANTHER" id="PTHR24270">
    <property type="entry name" value="LOW-DENSITY LIPOPROTEIN RECEPTOR-RELATED"/>
    <property type="match status" value="1"/>
</dbReference>
<dbReference type="CDD" id="cd00112">
    <property type="entry name" value="LDLa"/>
    <property type="match status" value="4"/>
</dbReference>
<feature type="compositionally biased region" description="Low complexity" evidence="9">
    <location>
        <begin position="629"/>
        <end position="645"/>
    </location>
</feature>
<feature type="disulfide bond" evidence="8">
    <location>
        <begin position="129"/>
        <end position="144"/>
    </location>
</feature>
<feature type="region of interest" description="Disordered" evidence="9">
    <location>
        <begin position="393"/>
        <end position="425"/>
    </location>
</feature>
<evidence type="ECO:0000259" key="10">
    <source>
        <dbReference type="PROSITE" id="PS50940"/>
    </source>
</evidence>
<feature type="disulfide bond" evidence="8">
    <location>
        <begin position="167"/>
        <end position="182"/>
    </location>
</feature>
<feature type="compositionally biased region" description="Polar residues" evidence="9">
    <location>
        <begin position="393"/>
        <end position="407"/>
    </location>
</feature>
<evidence type="ECO:0000256" key="3">
    <source>
        <dbReference type="ARBA" id="ARBA00022692"/>
    </source>
</evidence>
<dbReference type="Gene3D" id="4.10.400.10">
    <property type="entry name" value="Low-density Lipoprotein Receptor"/>
    <property type="match status" value="4"/>
</dbReference>
<dbReference type="WBParaSite" id="ACRNAN_Path_817.g3105.t1">
    <property type="protein sequence ID" value="ACRNAN_Path_817.g3105.t1"/>
    <property type="gene ID" value="ACRNAN_Path_817.g3105"/>
</dbReference>
<feature type="region of interest" description="Disordered" evidence="9">
    <location>
        <begin position="624"/>
        <end position="648"/>
    </location>
</feature>
<feature type="disulfide bond" evidence="8">
    <location>
        <begin position="205"/>
        <end position="220"/>
    </location>
</feature>
<dbReference type="InterPro" id="IPR036055">
    <property type="entry name" value="LDL_receptor-like_sf"/>
</dbReference>
<name>A0A914CBU3_9BILA</name>
<keyword evidence="7 8" id="KW-1015">Disulfide bond</keyword>
<dbReference type="PROSITE" id="PS01209">
    <property type="entry name" value="LDLRA_1"/>
    <property type="match status" value="1"/>
</dbReference>
<feature type="compositionally biased region" description="Basic residues" evidence="9">
    <location>
        <begin position="414"/>
        <end position="424"/>
    </location>
</feature>
<keyword evidence="5" id="KW-1133">Transmembrane helix</keyword>
<keyword evidence="3" id="KW-0812">Transmembrane</keyword>
<feature type="compositionally biased region" description="Acidic residues" evidence="9">
    <location>
        <begin position="319"/>
        <end position="328"/>
    </location>
</feature>
<accession>A0A914CBU3</accession>
<evidence type="ECO:0000256" key="8">
    <source>
        <dbReference type="PROSITE-ProRule" id="PRU00124"/>
    </source>
</evidence>
<dbReference type="PROSITE" id="PS50068">
    <property type="entry name" value="LDLRA_2"/>
    <property type="match status" value="4"/>
</dbReference>
<feature type="region of interest" description="Disordered" evidence="9">
    <location>
        <begin position="312"/>
        <end position="377"/>
    </location>
</feature>
<dbReference type="PANTHER" id="PTHR24270:SF59">
    <property type="entry name" value="LDL RECEPTOR REPEAT-CONTAINING PROTEIN EGG-1-RELATED"/>
    <property type="match status" value="1"/>
</dbReference>
<dbReference type="InterPro" id="IPR002557">
    <property type="entry name" value="Chitin-bd_dom"/>
</dbReference>
<evidence type="ECO:0000256" key="5">
    <source>
        <dbReference type="ARBA" id="ARBA00022989"/>
    </source>
</evidence>
<dbReference type="InterPro" id="IPR023415">
    <property type="entry name" value="LDLR_class-A_CS"/>
</dbReference>
<dbReference type="InterPro" id="IPR002172">
    <property type="entry name" value="LDrepeatLR_classA_rpt"/>
</dbReference>
<evidence type="ECO:0000256" key="2">
    <source>
        <dbReference type="ARBA" id="ARBA00004308"/>
    </source>
</evidence>
<feature type="region of interest" description="Disordered" evidence="9">
    <location>
        <begin position="570"/>
        <end position="590"/>
    </location>
</feature>
<organism evidence="11 12">
    <name type="scientific">Acrobeloides nanus</name>
    <dbReference type="NCBI Taxonomy" id="290746"/>
    <lineage>
        <taxon>Eukaryota</taxon>
        <taxon>Metazoa</taxon>
        <taxon>Ecdysozoa</taxon>
        <taxon>Nematoda</taxon>
        <taxon>Chromadorea</taxon>
        <taxon>Rhabditida</taxon>
        <taxon>Tylenchina</taxon>
        <taxon>Cephalobomorpha</taxon>
        <taxon>Cephaloboidea</taxon>
        <taxon>Cephalobidae</taxon>
        <taxon>Acrobeloides</taxon>
    </lineage>
</organism>
<dbReference type="GO" id="GO:0005886">
    <property type="term" value="C:plasma membrane"/>
    <property type="evidence" value="ECO:0007669"/>
    <property type="project" value="TreeGrafter"/>
</dbReference>
<dbReference type="GO" id="GO:0005576">
    <property type="term" value="C:extracellular region"/>
    <property type="evidence" value="ECO:0007669"/>
    <property type="project" value="InterPro"/>
</dbReference>
<dbReference type="GO" id="GO:0012505">
    <property type="term" value="C:endomembrane system"/>
    <property type="evidence" value="ECO:0007669"/>
    <property type="project" value="UniProtKB-SubCell"/>
</dbReference>
<sequence>MFLFVNNILIDAKAIDLFDATQLDSYEVNYCNETELIEDAGLIRSPLGQFLGYPCSADFFHCRWQSDGFRTYRKSCRTGLVYDTQGTQNCNYDYNVKGCAMRSDGAETCKAEDFSCPLSESCVSMGQRCDGNYDCVLEEDEQNCPMCTAEEFPCIVSEQCISLKKRCNGIQECRDGTDEHDCEACAAGSFYCRKSEQCVPMEQRCDGIPQCIKGEDELLCKSTQEKLYVCENRVEQVPLTQVCDGEENCFDGSDERYCNHPSGMSFSSLNKNLEANGSEKPMTPSSEPEVDASMAEPIVKTVVASFPMFKSPELKSPEENYEEGDQDEMPASPLLPIAKFTPTKRTTTRQTTLPPTTVTIPKRSSVATTKKHTTRRPSYTKMTYATKSTFRPTSIEFKSTESVTSQKSTEKTPRPPKHPNRNGKHNSVVITTVRPPNHVKIRTTTKKEPGMIPEYQGHSGTKKFSGPGRIYQVTNPPLKPLRTTMTSKSIEIPEHASDPLEEEILRKLSARLGNNSKYSAKDLLKRIESILSDEAHVQSRRESSEKSFANSFIDQVTEGNILHVTGMPSRKWRPSLSHNPNHKTTPLPPPGELVHVQFRQSDALGESSAYAQAVQIAQQLKPSKHRYPVKTTPTTTTVTSSPSSVTKRESLLEHDEAYFTYDDEERVTKPRDLI</sequence>
<dbReference type="GO" id="GO:0008061">
    <property type="term" value="F:chitin binding"/>
    <property type="evidence" value="ECO:0007669"/>
    <property type="project" value="InterPro"/>
</dbReference>
<dbReference type="Proteomes" id="UP000887540">
    <property type="component" value="Unplaced"/>
</dbReference>
<feature type="compositionally biased region" description="Low complexity" evidence="9">
    <location>
        <begin position="341"/>
        <end position="361"/>
    </location>
</feature>
<feature type="disulfide bond" evidence="8">
    <location>
        <begin position="243"/>
        <end position="258"/>
    </location>
</feature>
<protein>
    <submittedName>
        <fullName evidence="12">Chitin-binding type-2 domain-containing protein</fullName>
    </submittedName>
</protein>
<dbReference type="InterPro" id="IPR050685">
    <property type="entry name" value="LDLR"/>
</dbReference>
<feature type="region of interest" description="Disordered" evidence="9">
    <location>
        <begin position="269"/>
        <end position="291"/>
    </location>
</feature>
<evidence type="ECO:0000256" key="4">
    <source>
        <dbReference type="ARBA" id="ARBA00022737"/>
    </source>
</evidence>
<keyword evidence="4" id="KW-0677">Repeat</keyword>
<evidence type="ECO:0000256" key="6">
    <source>
        <dbReference type="ARBA" id="ARBA00023136"/>
    </source>
</evidence>
<keyword evidence="11" id="KW-1185">Reference proteome</keyword>
<comment type="caution">
    <text evidence="8">Lacks conserved residue(s) required for the propagation of feature annotation.</text>
</comment>
<feature type="region of interest" description="Disordered" evidence="9">
    <location>
        <begin position="449"/>
        <end position="478"/>
    </location>
</feature>
<dbReference type="SUPFAM" id="SSF57424">
    <property type="entry name" value="LDL receptor-like module"/>
    <property type="match status" value="4"/>
</dbReference>
<dbReference type="PRINTS" id="PR00261">
    <property type="entry name" value="LDLRECEPTOR"/>
</dbReference>
<keyword evidence="6" id="KW-0472">Membrane</keyword>
<evidence type="ECO:0000256" key="9">
    <source>
        <dbReference type="SAM" id="MobiDB-lite"/>
    </source>
</evidence>
<evidence type="ECO:0000256" key="1">
    <source>
        <dbReference type="ARBA" id="ARBA00004167"/>
    </source>
</evidence>
<comment type="subcellular location">
    <subcellularLocation>
        <location evidence="2">Endomembrane system</location>
    </subcellularLocation>
    <subcellularLocation>
        <location evidence="1">Membrane</location>
        <topology evidence="1">Single-pass membrane protein</topology>
    </subcellularLocation>
</comment>